<dbReference type="EMBL" id="LAYJ01000112">
    <property type="protein sequence ID" value="KKI50053.1"/>
    <property type="molecule type" value="Genomic_DNA"/>
</dbReference>
<sequence length="327" mass="37722">MEQMEEGGCIFYDNRKKRNLAADHKLCDALRLQVAYLFRRHHVIDFLVLDSSDSDIVFSSIVDEYRKSIRRSTKISCTIYFKNFCGNLHNYHTNFNCMARYDDILKAVDCVVRQSTRLLLLDDGTLQKPYIYELADSMKIPIYIVDPTRQTFRVKHQAGYSDSLKQAFLNVRALRAIVPHNLKKRLAALKGGLTGVNDQIHHWEMVEILQGREPGRGVLFKRLFQATAVKLKQEIRVVSALLEYGDKRLNALYWKAKEADEEAREIFYVESSEVFTYPYYGNPGLSPETTGIILEADKTVLRFRKAFNKKSAARGGFTIKGTLFIIR</sequence>
<dbReference type="RefSeq" id="WP_046443964.1">
    <property type="nucleotide sequence ID" value="NZ_LAYJ01000112.1"/>
</dbReference>
<reference evidence="1 2" key="1">
    <citation type="submission" date="2015-04" db="EMBL/GenBank/DDBJ databases">
        <title>Draft genome sequence of bacteremic isolate Catabacter hongkongensis type strain HKU16T.</title>
        <authorList>
            <person name="Lau S.K."/>
            <person name="Teng J.L."/>
            <person name="Huang Y."/>
            <person name="Curreem S.O."/>
            <person name="Tsui S.K."/>
            <person name="Woo P.C."/>
        </authorList>
    </citation>
    <scope>NUCLEOTIDE SEQUENCE [LARGE SCALE GENOMIC DNA]</scope>
    <source>
        <strain evidence="1 2">HKU16</strain>
    </source>
</reference>
<dbReference type="Proteomes" id="UP000034076">
    <property type="component" value="Unassembled WGS sequence"/>
</dbReference>
<dbReference type="AlphaFoldDB" id="A0A0M2NCU5"/>
<evidence type="ECO:0000313" key="1">
    <source>
        <dbReference type="EMBL" id="KKI50053.1"/>
    </source>
</evidence>
<organism evidence="1 2">
    <name type="scientific">Christensenella hongkongensis</name>
    <dbReference type="NCBI Taxonomy" id="270498"/>
    <lineage>
        <taxon>Bacteria</taxon>
        <taxon>Bacillati</taxon>
        <taxon>Bacillota</taxon>
        <taxon>Clostridia</taxon>
        <taxon>Christensenellales</taxon>
        <taxon>Christensenellaceae</taxon>
        <taxon>Christensenella</taxon>
    </lineage>
</organism>
<accession>A0A0M2NCU5</accession>
<keyword evidence="2" id="KW-1185">Reference proteome</keyword>
<comment type="caution">
    <text evidence="1">The sequence shown here is derived from an EMBL/GenBank/DDBJ whole genome shotgun (WGS) entry which is preliminary data.</text>
</comment>
<gene>
    <name evidence="1" type="ORF">CHK_2116</name>
</gene>
<name>A0A0M2NCU5_9FIRM</name>
<proteinExistence type="predicted"/>
<evidence type="ECO:0000313" key="2">
    <source>
        <dbReference type="Proteomes" id="UP000034076"/>
    </source>
</evidence>
<protein>
    <submittedName>
        <fullName evidence="1">Uncharacterized protein</fullName>
    </submittedName>
</protein>